<evidence type="ECO:0000313" key="3">
    <source>
        <dbReference type="Proteomes" id="UP000245119"/>
    </source>
</evidence>
<dbReference type="Gene3D" id="3.10.20.230">
    <property type="entry name" value="Doublecortin domain"/>
    <property type="match status" value="1"/>
</dbReference>
<dbReference type="OrthoDB" id="1738954at2759"/>
<dbReference type="GO" id="GO:0035556">
    <property type="term" value="P:intracellular signal transduction"/>
    <property type="evidence" value="ECO:0007669"/>
    <property type="project" value="InterPro"/>
</dbReference>
<accession>A0A2T7PGN4</accession>
<reference evidence="2 3" key="1">
    <citation type="submission" date="2018-04" db="EMBL/GenBank/DDBJ databases">
        <title>The genome of golden apple snail Pomacea canaliculata provides insight into stress tolerance and invasive adaptation.</title>
        <authorList>
            <person name="Liu C."/>
            <person name="Liu B."/>
            <person name="Ren Y."/>
            <person name="Zhang Y."/>
            <person name="Wang H."/>
            <person name="Li S."/>
            <person name="Jiang F."/>
            <person name="Yin L."/>
            <person name="Zhang G."/>
            <person name="Qian W."/>
            <person name="Fan W."/>
        </authorList>
    </citation>
    <scope>NUCLEOTIDE SEQUENCE [LARGE SCALE GENOMIC DNA]</scope>
    <source>
        <strain evidence="2">SZHN2017</strain>
        <tissue evidence="2">Muscle</tissue>
    </source>
</reference>
<dbReference type="PANTHER" id="PTHR23004:SF11">
    <property type="entry name" value="PROTEIN RPI-1"/>
    <property type="match status" value="1"/>
</dbReference>
<dbReference type="InterPro" id="IPR036572">
    <property type="entry name" value="Doublecortin_dom_sf"/>
</dbReference>
<dbReference type="SMART" id="SM00537">
    <property type="entry name" value="DCX"/>
    <property type="match status" value="1"/>
</dbReference>
<gene>
    <name evidence="2" type="ORF">C0Q70_07970</name>
</gene>
<feature type="domain" description="Doublecortin" evidence="1">
    <location>
        <begin position="20"/>
        <end position="101"/>
    </location>
</feature>
<protein>
    <recommendedName>
        <fullName evidence="1">Doublecortin domain-containing protein</fullName>
    </recommendedName>
</protein>
<dbReference type="PROSITE" id="PS50309">
    <property type="entry name" value="DC"/>
    <property type="match status" value="1"/>
</dbReference>
<dbReference type="GO" id="GO:0005815">
    <property type="term" value="C:microtubule organizing center"/>
    <property type="evidence" value="ECO:0007669"/>
    <property type="project" value="TreeGrafter"/>
</dbReference>
<keyword evidence="3" id="KW-1185">Reference proteome</keyword>
<proteinExistence type="predicted"/>
<dbReference type="PANTHER" id="PTHR23004">
    <property type="entry name" value="DOUBLECORTIN DOMAIN CONTAINING 2"/>
    <property type="match status" value="1"/>
</dbReference>
<dbReference type="GO" id="GO:0005874">
    <property type="term" value="C:microtubule"/>
    <property type="evidence" value="ECO:0007669"/>
    <property type="project" value="TreeGrafter"/>
</dbReference>
<dbReference type="SUPFAM" id="SSF89837">
    <property type="entry name" value="Doublecortin (DC)"/>
    <property type="match status" value="1"/>
</dbReference>
<name>A0A2T7PGN4_POMCA</name>
<organism evidence="2 3">
    <name type="scientific">Pomacea canaliculata</name>
    <name type="common">Golden apple snail</name>
    <dbReference type="NCBI Taxonomy" id="400727"/>
    <lineage>
        <taxon>Eukaryota</taxon>
        <taxon>Metazoa</taxon>
        <taxon>Spiralia</taxon>
        <taxon>Lophotrochozoa</taxon>
        <taxon>Mollusca</taxon>
        <taxon>Gastropoda</taxon>
        <taxon>Caenogastropoda</taxon>
        <taxon>Architaenioglossa</taxon>
        <taxon>Ampullarioidea</taxon>
        <taxon>Ampullariidae</taxon>
        <taxon>Pomacea</taxon>
    </lineage>
</organism>
<dbReference type="AlphaFoldDB" id="A0A2T7PGN4"/>
<dbReference type="EMBL" id="PZQS01000004">
    <property type="protein sequence ID" value="PVD32530.1"/>
    <property type="molecule type" value="Genomic_DNA"/>
</dbReference>
<dbReference type="Pfam" id="PF03607">
    <property type="entry name" value="DCX"/>
    <property type="match status" value="1"/>
</dbReference>
<dbReference type="InterPro" id="IPR003533">
    <property type="entry name" value="Doublecortin_dom"/>
</dbReference>
<dbReference type="Proteomes" id="UP000245119">
    <property type="component" value="Linkage Group LG4"/>
</dbReference>
<sequence>MEENMVESTPRYMQDLHRGKASSFCINGDYYSGGKKVIYHPRQIRDFSHYLDFLTDKLRPPFGAVRKICTPNHGHRIRSLEDLQADMTYVAAGPENFKFYA</sequence>
<evidence type="ECO:0000259" key="1">
    <source>
        <dbReference type="PROSITE" id="PS50309"/>
    </source>
</evidence>
<dbReference type="STRING" id="400727.A0A2T7PGN4"/>
<evidence type="ECO:0000313" key="2">
    <source>
        <dbReference type="EMBL" id="PVD32530.1"/>
    </source>
</evidence>
<comment type="caution">
    <text evidence="2">The sequence shown here is derived from an EMBL/GenBank/DDBJ whole genome shotgun (WGS) entry which is preliminary data.</text>
</comment>